<keyword evidence="4" id="KW-1185">Reference proteome</keyword>
<evidence type="ECO:0000256" key="1">
    <source>
        <dbReference type="HAMAP-Rule" id="MF_00386"/>
    </source>
</evidence>
<name>A0ABT8GGV5_9MICO</name>
<protein>
    <recommendedName>
        <fullName evidence="1">Putative membrane protein insertion efficiency factor</fullName>
    </recommendedName>
</protein>
<gene>
    <name evidence="3" type="primary">yidD</name>
    <name evidence="3" type="ORF">QQX02_06145</name>
</gene>
<comment type="caution">
    <text evidence="3">The sequence shown here is derived from an EMBL/GenBank/DDBJ whole genome shotgun (WGS) entry which is preliminary data.</text>
</comment>
<comment type="function">
    <text evidence="1">Could be involved in insertion of integral membrane proteins into the membrane.</text>
</comment>
<dbReference type="InterPro" id="IPR002696">
    <property type="entry name" value="Membr_insert_effic_factor_YidD"/>
</dbReference>
<evidence type="ECO:0000256" key="2">
    <source>
        <dbReference type="SAM" id="MobiDB-lite"/>
    </source>
</evidence>
<dbReference type="EMBL" id="JAUHQA010000001">
    <property type="protein sequence ID" value="MDN4480501.1"/>
    <property type="molecule type" value="Genomic_DNA"/>
</dbReference>
<proteinExistence type="inferred from homology"/>
<accession>A0ABT8GGV5</accession>
<dbReference type="NCBIfam" id="TIGR00278">
    <property type="entry name" value="membrane protein insertion efficiency factor YidD"/>
    <property type="match status" value="1"/>
</dbReference>
<keyword evidence="1" id="KW-0472">Membrane</keyword>
<dbReference type="PANTHER" id="PTHR33383:SF1">
    <property type="entry name" value="MEMBRANE PROTEIN INSERTION EFFICIENCY FACTOR-RELATED"/>
    <property type="match status" value="1"/>
</dbReference>
<keyword evidence="1" id="KW-1003">Cell membrane</keyword>
<organism evidence="3 4">
    <name type="scientific">Demequina muriae</name>
    <dbReference type="NCBI Taxonomy" id="3051664"/>
    <lineage>
        <taxon>Bacteria</taxon>
        <taxon>Bacillati</taxon>
        <taxon>Actinomycetota</taxon>
        <taxon>Actinomycetes</taxon>
        <taxon>Micrococcales</taxon>
        <taxon>Demequinaceae</taxon>
        <taxon>Demequina</taxon>
    </lineage>
</organism>
<comment type="subcellular location">
    <subcellularLocation>
        <location evidence="1">Cell membrane</location>
        <topology evidence="1">Peripheral membrane protein</topology>
        <orientation evidence="1">Cytoplasmic side</orientation>
    </subcellularLocation>
</comment>
<evidence type="ECO:0000313" key="4">
    <source>
        <dbReference type="Proteomes" id="UP001172708"/>
    </source>
</evidence>
<dbReference type="HAMAP" id="MF_00386">
    <property type="entry name" value="UPF0161_YidD"/>
    <property type="match status" value="1"/>
</dbReference>
<dbReference type="Proteomes" id="UP001172708">
    <property type="component" value="Unassembled WGS sequence"/>
</dbReference>
<feature type="region of interest" description="Disordered" evidence="2">
    <location>
        <begin position="75"/>
        <end position="108"/>
    </location>
</feature>
<feature type="compositionally biased region" description="Low complexity" evidence="2">
    <location>
        <begin position="99"/>
        <end position="108"/>
    </location>
</feature>
<reference evidence="3" key="1">
    <citation type="submission" date="2023-06" db="EMBL/GenBank/DDBJ databases">
        <title>Egi l300058.</title>
        <authorList>
            <person name="Gao L."/>
            <person name="Fang B.-Z."/>
            <person name="Li W.-J."/>
        </authorList>
    </citation>
    <scope>NUCLEOTIDE SEQUENCE</scope>
    <source>
        <strain evidence="3">EGI L300058</strain>
    </source>
</reference>
<comment type="similarity">
    <text evidence="1">Belongs to the UPF0161 family.</text>
</comment>
<dbReference type="RefSeq" id="WP_301141913.1">
    <property type="nucleotide sequence ID" value="NZ_JAUHQA010000001.1"/>
</dbReference>
<dbReference type="SMART" id="SM01234">
    <property type="entry name" value="Haemolytic"/>
    <property type="match status" value="1"/>
</dbReference>
<dbReference type="Pfam" id="PF01809">
    <property type="entry name" value="YidD"/>
    <property type="match status" value="1"/>
</dbReference>
<evidence type="ECO:0000313" key="3">
    <source>
        <dbReference type="EMBL" id="MDN4480501.1"/>
    </source>
</evidence>
<sequence length="108" mass="11820">MSRVETIARAVASLPRLLLVGLIRLYQLTVSPLLGPRCKYYPSCSHYGLEAVRRHGAMRGFVLASWRVLRCNPWSHGGVDDVPAKGAPLFRRGSHKTSSDASASASTR</sequence>
<dbReference type="PANTHER" id="PTHR33383">
    <property type="entry name" value="MEMBRANE PROTEIN INSERTION EFFICIENCY FACTOR-RELATED"/>
    <property type="match status" value="1"/>
</dbReference>